<evidence type="ECO:0000259" key="6">
    <source>
        <dbReference type="Pfam" id="PF04084"/>
    </source>
</evidence>
<evidence type="ECO:0000256" key="5">
    <source>
        <dbReference type="RuleBase" id="RU368084"/>
    </source>
</evidence>
<dbReference type="Pfam" id="PF04084">
    <property type="entry name" value="RecA-like_ORC2"/>
    <property type="match status" value="1"/>
</dbReference>
<dbReference type="PANTHER" id="PTHR14052">
    <property type="entry name" value="ORIGIN RECOGNITION COMPLEX SUBUNIT 2"/>
    <property type="match status" value="1"/>
</dbReference>
<evidence type="ECO:0000256" key="4">
    <source>
        <dbReference type="ARBA" id="ARBA00023242"/>
    </source>
</evidence>
<dbReference type="KEGG" id="lel:PVL30_002321"/>
<dbReference type="AlphaFoldDB" id="A5E6I5"/>
<feature type="domain" description="Origin recognition complex subunit 2 RecA-like" evidence="6">
    <location>
        <begin position="70"/>
        <end position="246"/>
    </location>
</feature>
<evidence type="ECO:0000259" key="7">
    <source>
        <dbReference type="Pfam" id="PF24882"/>
    </source>
</evidence>
<accession>A5E6I5</accession>
<reference evidence="8 9" key="1">
    <citation type="journal article" date="2009" name="Nature">
        <title>Evolution of pathogenicity and sexual reproduction in eight Candida genomes.</title>
        <authorList>
            <person name="Butler G."/>
            <person name="Rasmussen M.D."/>
            <person name="Lin M.F."/>
            <person name="Santos M.A."/>
            <person name="Sakthikumar S."/>
            <person name="Munro C.A."/>
            <person name="Rheinbay E."/>
            <person name="Grabherr M."/>
            <person name="Forche A."/>
            <person name="Reedy J.L."/>
            <person name="Agrafioti I."/>
            <person name="Arnaud M.B."/>
            <person name="Bates S."/>
            <person name="Brown A.J."/>
            <person name="Brunke S."/>
            <person name="Costanzo M.C."/>
            <person name="Fitzpatrick D.A."/>
            <person name="de Groot P.W."/>
            <person name="Harris D."/>
            <person name="Hoyer L.L."/>
            <person name="Hube B."/>
            <person name="Klis F.M."/>
            <person name="Kodira C."/>
            <person name="Lennard N."/>
            <person name="Logue M.E."/>
            <person name="Martin R."/>
            <person name="Neiman A.M."/>
            <person name="Nikolaou E."/>
            <person name="Quail M.A."/>
            <person name="Quinn J."/>
            <person name="Santos M.C."/>
            <person name="Schmitzberger F.F."/>
            <person name="Sherlock G."/>
            <person name="Shah P."/>
            <person name="Silverstein K.A."/>
            <person name="Skrzypek M.S."/>
            <person name="Soll D."/>
            <person name="Staggs R."/>
            <person name="Stansfield I."/>
            <person name="Stumpf M.P."/>
            <person name="Sudbery P.E."/>
            <person name="Srikantha T."/>
            <person name="Zeng Q."/>
            <person name="Berman J."/>
            <person name="Berriman M."/>
            <person name="Heitman J."/>
            <person name="Gow N.A."/>
            <person name="Lorenz M.C."/>
            <person name="Birren B.W."/>
            <person name="Kellis M."/>
            <person name="Cuomo C.A."/>
        </authorList>
    </citation>
    <scope>NUCLEOTIDE SEQUENCE [LARGE SCALE GENOMIC DNA]</scope>
    <source>
        <strain evidence="9">ATCC 11503 / BCRC 21390 / CBS 2605 / JCM 1781 / NBRC 1676 / NRRL YB-4239</strain>
    </source>
</reference>
<name>A5E6I5_LODEL</name>
<dbReference type="eggNOG" id="KOG2928">
    <property type="taxonomic scope" value="Eukaryota"/>
</dbReference>
<keyword evidence="9" id="KW-1185">Reference proteome</keyword>
<dbReference type="OMA" id="YDFELAY"/>
<dbReference type="GeneID" id="5230675"/>
<dbReference type="GO" id="GO:0006260">
    <property type="term" value="P:DNA replication"/>
    <property type="evidence" value="ECO:0007669"/>
    <property type="project" value="UniProtKB-UniRule"/>
</dbReference>
<comment type="function">
    <text evidence="5">Component of the origin recognition complex (ORC) that binds origins of replication. DNA-binding is ATP-dependent. ORC is required to assemble the pre-replication complex necessary to initiate DNA replication.</text>
</comment>
<keyword evidence="3 5" id="KW-0235">DNA replication</keyword>
<dbReference type="Proteomes" id="UP000001996">
    <property type="component" value="Unassembled WGS sequence"/>
</dbReference>
<dbReference type="OrthoDB" id="346673at2759"/>
<comment type="subunit">
    <text evidence="5">Component of the origin recognition complex (ORC).</text>
</comment>
<evidence type="ECO:0000313" key="8">
    <source>
        <dbReference type="EMBL" id="EDK47043.1"/>
    </source>
</evidence>
<dbReference type="STRING" id="379508.A5E6I5"/>
<dbReference type="Pfam" id="PF24882">
    <property type="entry name" value="WHD_ORC2"/>
    <property type="match status" value="1"/>
</dbReference>
<evidence type="ECO:0000313" key="9">
    <source>
        <dbReference type="Proteomes" id="UP000001996"/>
    </source>
</evidence>
<dbReference type="InParanoid" id="A5E6I5"/>
<keyword evidence="4 5" id="KW-0539">Nucleus</keyword>
<dbReference type="InterPro" id="IPR007220">
    <property type="entry name" value="ORC2"/>
</dbReference>
<protein>
    <recommendedName>
        <fullName evidence="5">Origin recognition complex subunit 2</fullName>
    </recommendedName>
</protein>
<dbReference type="HOGENOM" id="CLU_018596_1_0_1"/>
<evidence type="ECO:0000256" key="2">
    <source>
        <dbReference type="ARBA" id="ARBA00007421"/>
    </source>
</evidence>
<dbReference type="InterPro" id="IPR056773">
    <property type="entry name" value="WHD_ORC2"/>
</dbReference>
<organism evidence="8 9">
    <name type="scientific">Lodderomyces elongisporus (strain ATCC 11503 / CBS 2605 / JCM 1781 / NBRC 1676 / NRRL YB-4239)</name>
    <name type="common">Yeast</name>
    <name type="synonym">Saccharomyces elongisporus</name>
    <dbReference type="NCBI Taxonomy" id="379508"/>
    <lineage>
        <taxon>Eukaryota</taxon>
        <taxon>Fungi</taxon>
        <taxon>Dikarya</taxon>
        <taxon>Ascomycota</taxon>
        <taxon>Saccharomycotina</taxon>
        <taxon>Pichiomycetes</taxon>
        <taxon>Debaryomycetaceae</taxon>
        <taxon>Candida/Lodderomyces clade</taxon>
        <taxon>Lodderomyces</taxon>
    </lineage>
</organism>
<dbReference type="FunCoup" id="A5E6I5">
    <property type="interactions" value="967"/>
</dbReference>
<dbReference type="GO" id="GO:0005664">
    <property type="term" value="C:nuclear origin of replication recognition complex"/>
    <property type="evidence" value="ECO:0007669"/>
    <property type="project" value="UniProtKB-UniRule"/>
</dbReference>
<dbReference type="PANTHER" id="PTHR14052:SF0">
    <property type="entry name" value="ORIGIN RECOGNITION COMPLEX SUBUNIT 2"/>
    <property type="match status" value="1"/>
</dbReference>
<proteinExistence type="inferred from homology"/>
<comment type="similarity">
    <text evidence="2 5">Belongs to the ORC2 family.</text>
</comment>
<feature type="domain" description="Origin recognition complex subunit 2 winged-helix" evidence="7">
    <location>
        <begin position="317"/>
        <end position="375"/>
    </location>
</feature>
<gene>
    <name evidence="8" type="ORF">LELG_05224</name>
</gene>
<dbReference type="GO" id="GO:0003688">
    <property type="term" value="F:DNA replication origin binding"/>
    <property type="evidence" value="ECO:0007669"/>
    <property type="project" value="UniProtKB-UniRule"/>
</dbReference>
<evidence type="ECO:0000256" key="1">
    <source>
        <dbReference type="ARBA" id="ARBA00004123"/>
    </source>
</evidence>
<comment type="subcellular location">
    <subcellularLocation>
        <location evidence="1 5">Nucleus</location>
    </subcellularLocation>
</comment>
<dbReference type="EMBL" id="CH981532">
    <property type="protein sequence ID" value="EDK47043.1"/>
    <property type="molecule type" value="Genomic_DNA"/>
</dbReference>
<dbReference type="InterPro" id="IPR056772">
    <property type="entry name" value="RecA-like_ORC2"/>
</dbReference>
<evidence type="ECO:0000256" key="3">
    <source>
        <dbReference type="ARBA" id="ARBA00022705"/>
    </source>
</evidence>
<sequence>MNGQDPSKTNYERLVDEQAFSLEGPEGYFEQLHARFRSNTKSLSSSAPLVTRDEFRKAIQLGDLLLHESKQALKKVHKSLYHQWCFELSQGFNINFFGVGSKINIINDFAENYFIDWWNDVYTGKTPPQILVVNGYNPNVDFKSIVLQIADILVREETAKLPKHISETVPFLVDYMKNQKLTMPKLVLIVHSIDGEALRLDKIQGLFAQLISIPEIWAITSTDHVNAPLLWDLSKSKNLNLIWHDMTTYEGYTSELSFKDILGLGKSKKFVGSLGAKFVLGSLTENHRTLYRKLMESQLNKMKPVADVRGVGLKGVVKYATELRELLRECLSAFIVANEITFRTMMKEYIDHKMCQLVKDAAGLELLFIPFTYGEIEELSKQEFET</sequence>
<dbReference type="VEuPathDB" id="FungiDB:LELG_05224"/>